<dbReference type="EMBL" id="SRLO01001353">
    <property type="protein sequence ID" value="TNN38645.1"/>
    <property type="molecule type" value="Genomic_DNA"/>
</dbReference>
<reference evidence="2 3" key="1">
    <citation type="submission" date="2019-03" db="EMBL/GenBank/DDBJ databases">
        <title>First draft genome of Liparis tanakae, snailfish: a comprehensive survey of snailfish specific genes.</title>
        <authorList>
            <person name="Kim W."/>
            <person name="Song I."/>
            <person name="Jeong J.-H."/>
            <person name="Kim D."/>
            <person name="Kim S."/>
            <person name="Ryu S."/>
            <person name="Song J.Y."/>
            <person name="Lee S.K."/>
        </authorList>
    </citation>
    <scope>NUCLEOTIDE SEQUENCE [LARGE SCALE GENOMIC DNA]</scope>
    <source>
        <tissue evidence="2">Muscle</tissue>
    </source>
</reference>
<accession>A0A4Z2FCK6</accession>
<proteinExistence type="predicted"/>
<feature type="region of interest" description="Disordered" evidence="1">
    <location>
        <begin position="30"/>
        <end position="67"/>
    </location>
</feature>
<feature type="compositionally biased region" description="Low complexity" evidence="1">
    <location>
        <begin position="50"/>
        <end position="60"/>
    </location>
</feature>
<feature type="compositionally biased region" description="Basic and acidic residues" evidence="1">
    <location>
        <begin position="31"/>
        <end position="47"/>
    </location>
</feature>
<evidence type="ECO:0000313" key="3">
    <source>
        <dbReference type="Proteomes" id="UP000314294"/>
    </source>
</evidence>
<keyword evidence="3" id="KW-1185">Reference proteome</keyword>
<name>A0A4Z2FCK6_9TELE</name>
<evidence type="ECO:0000313" key="2">
    <source>
        <dbReference type="EMBL" id="TNN38645.1"/>
    </source>
</evidence>
<dbReference type="AlphaFoldDB" id="A0A4Z2FCK6"/>
<protein>
    <submittedName>
        <fullName evidence="2">Uncharacterized protein</fullName>
    </submittedName>
</protein>
<organism evidence="2 3">
    <name type="scientific">Liparis tanakae</name>
    <name type="common">Tanaka's snailfish</name>
    <dbReference type="NCBI Taxonomy" id="230148"/>
    <lineage>
        <taxon>Eukaryota</taxon>
        <taxon>Metazoa</taxon>
        <taxon>Chordata</taxon>
        <taxon>Craniata</taxon>
        <taxon>Vertebrata</taxon>
        <taxon>Euteleostomi</taxon>
        <taxon>Actinopterygii</taxon>
        <taxon>Neopterygii</taxon>
        <taxon>Teleostei</taxon>
        <taxon>Neoteleostei</taxon>
        <taxon>Acanthomorphata</taxon>
        <taxon>Eupercaria</taxon>
        <taxon>Perciformes</taxon>
        <taxon>Cottioidei</taxon>
        <taxon>Cottales</taxon>
        <taxon>Liparidae</taxon>
        <taxon>Liparis</taxon>
    </lineage>
</organism>
<feature type="region of interest" description="Disordered" evidence="1">
    <location>
        <begin position="159"/>
        <end position="183"/>
    </location>
</feature>
<sequence>MWRGVEPLKVERGASAATLLSLHVGPAHQQLPERRQLIGQDGQKKLDYPSSSSSSSSSSSLQPGRQVERRVAVAVRQSRKAPFLPPRQGSILFPYQGGGALGGEYLVEVVSHVEHLLSGQSGDHLRQTLQRLLLAVEDCQLPLRRQQVGRVAGHRIPKQSLEPAAGRLQREASWPGSGSQRDPRPRVIVWVAVVCHVARFFLFLVFEASSSSSSSSSQTS</sequence>
<dbReference type="Proteomes" id="UP000314294">
    <property type="component" value="Unassembled WGS sequence"/>
</dbReference>
<evidence type="ECO:0000256" key="1">
    <source>
        <dbReference type="SAM" id="MobiDB-lite"/>
    </source>
</evidence>
<comment type="caution">
    <text evidence="2">The sequence shown here is derived from an EMBL/GenBank/DDBJ whole genome shotgun (WGS) entry which is preliminary data.</text>
</comment>
<gene>
    <name evidence="2" type="ORF">EYF80_051188</name>
</gene>